<gene>
    <name evidence="2" type="ORF">FA045_04115</name>
</gene>
<name>A0A4U1CBI3_9SPHI</name>
<dbReference type="Proteomes" id="UP000310477">
    <property type="component" value="Unassembled WGS sequence"/>
</dbReference>
<accession>A0A4U1CBI3</accession>
<sequence>MKKYLSIGALLLVLACNSKTDKSVDQQDTTAHKISTTSTTNLSFESDSVQNLYNAYIGLKDALVATKFEDAKQKAAVLATALKNHSGCENTALIANKIENSNDIKSQRKEFTALSTDVIALFKHAELKSGTIYVQRCPMANNGDGGEWLASEKKIQNPYYGDEMMECGAVLEEIKTK</sequence>
<reference evidence="2 3" key="1">
    <citation type="submission" date="2019-04" db="EMBL/GenBank/DDBJ databases">
        <title>Pedobacter sp. AR-2-6 sp. nov., isolated from Arctic soil.</title>
        <authorList>
            <person name="Dahal R.H."/>
            <person name="Kim D.-U."/>
        </authorList>
    </citation>
    <scope>NUCLEOTIDE SEQUENCE [LARGE SCALE GENOMIC DNA]</scope>
    <source>
        <strain evidence="2 3">AR-2-6</strain>
    </source>
</reference>
<dbReference type="PROSITE" id="PS51257">
    <property type="entry name" value="PROKAR_LIPOPROTEIN"/>
    <property type="match status" value="1"/>
</dbReference>
<dbReference type="EMBL" id="SWBO01000002">
    <property type="protein sequence ID" value="TKC02470.1"/>
    <property type="molecule type" value="Genomic_DNA"/>
</dbReference>
<evidence type="ECO:0000259" key="1">
    <source>
        <dbReference type="Pfam" id="PF11827"/>
    </source>
</evidence>
<dbReference type="AlphaFoldDB" id="A0A4U1CBI3"/>
<protein>
    <submittedName>
        <fullName evidence="2">DUF3347 domain-containing protein</fullName>
    </submittedName>
</protein>
<dbReference type="RefSeq" id="WP_136874763.1">
    <property type="nucleotide sequence ID" value="NZ_SWBO01000002.1"/>
</dbReference>
<evidence type="ECO:0000313" key="2">
    <source>
        <dbReference type="EMBL" id="TKC02470.1"/>
    </source>
</evidence>
<evidence type="ECO:0000313" key="3">
    <source>
        <dbReference type="Proteomes" id="UP000310477"/>
    </source>
</evidence>
<dbReference type="Pfam" id="PF11827">
    <property type="entry name" value="DUF3347"/>
    <property type="match status" value="1"/>
</dbReference>
<keyword evidence="3" id="KW-1185">Reference proteome</keyword>
<proteinExistence type="predicted"/>
<dbReference type="OrthoDB" id="5513217at2"/>
<organism evidence="2 3">
    <name type="scientific">Pedobacter cryotolerans</name>
    <dbReference type="NCBI Taxonomy" id="2571270"/>
    <lineage>
        <taxon>Bacteria</taxon>
        <taxon>Pseudomonadati</taxon>
        <taxon>Bacteroidota</taxon>
        <taxon>Sphingobacteriia</taxon>
        <taxon>Sphingobacteriales</taxon>
        <taxon>Sphingobacteriaceae</taxon>
        <taxon>Pedobacter</taxon>
    </lineage>
</organism>
<feature type="domain" description="DUF3347" evidence="1">
    <location>
        <begin position="52"/>
        <end position="129"/>
    </location>
</feature>
<comment type="caution">
    <text evidence="2">The sequence shown here is derived from an EMBL/GenBank/DDBJ whole genome shotgun (WGS) entry which is preliminary data.</text>
</comment>
<dbReference type="InterPro" id="IPR021782">
    <property type="entry name" value="DUF3347"/>
</dbReference>